<dbReference type="AlphaFoldDB" id="A0A182F7N1"/>
<dbReference type="PANTHER" id="PTHR11012">
    <property type="entry name" value="PROTEIN KINASE-LIKE DOMAIN-CONTAINING"/>
    <property type="match status" value="1"/>
</dbReference>
<dbReference type="SMART" id="SM00587">
    <property type="entry name" value="CHK"/>
    <property type="match status" value="1"/>
</dbReference>
<dbReference type="Gene3D" id="3.90.1200.10">
    <property type="match status" value="1"/>
</dbReference>
<dbReference type="OrthoDB" id="411145at2759"/>
<evidence type="ECO:0000313" key="3">
    <source>
        <dbReference type="Proteomes" id="UP000069272"/>
    </source>
</evidence>
<dbReference type="InterPro" id="IPR011009">
    <property type="entry name" value="Kinase-like_dom_sf"/>
</dbReference>
<organism evidence="2 3">
    <name type="scientific">Anopheles albimanus</name>
    <name type="common">New world malaria mosquito</name>
    <dbReference type="NCBI Taxonomy" id="7167"/>
    <lineage>
        <taxon>Eukaryota</taxon>
        <taxon>Metazoa</taxon>
        <taxon>Ecdysozoa</taxon>
        <taxon>Arthropoda</taxon>
        <taxon>Hexapoda</taxon>
        <taxon>Insecta</taxon>
        <taxon>Pterygota</taxon>
        <taxon>Neoptera</taxon>
        <taxon>Endopterygota</taxon>
        <taxon>Diptera</taxon>
        <taxon>Nematocera</taxon>
        <taxon>Culicoidea</taxon>
        <taxon>Culicidae</taxon>
        <taxon>Anophelinae</taxon>
        <taxon>Anopheles</taxon>
    </lineage>
</organism>
<dbReference type="VEuPathDB" id="VectorBase:AALB002490"/>
<reference evidence="2 3" key="1">
    <citation type="journal article" date="2017" name="G3 (Bethesda)">
        <title>The Physical Genome Mapping of Anopheles albimanus Corrected Scaffold Misassemblies and Identified Interarm Rearrangements in Genus Anopheles.</title>
        <authorList>
            <person name="Artemov G.N."/>
            <person name="Peery A.N."/>
            <person name="Jiang X."/>
            <person name="Tu Z."/>
            <person name="Stegniy V.N."/>
            <person name="Sharakhova M.V."/>
            <person name="Sharakhov I.V."/>
        </authorList>
    </citation>
    <scope>NUCLEOTIDE SEQUENCE [LARGE SCALE GENOMIC DNA]</scope>
    <source>
        <strain evidence="2 3">ALBI9_A</strain>
    </source>
</reference>
<dbReference type="EnsemblMetazoa" id="AALB002490-RA">
    <property type="protein sequence ID" value="AALB002490-PA"/>
    <property type="gene ID" value="AALB002490"/>
</dbReference>
<accession>A0A182F7N1</accession>
<dbReference type="InterPro" id="IPR015897">
    <property type="entry name" value="CHK_kinase-like"/>
</dbReference>
<dbReference type="Proteomes" id="UP000069272">
    <property type="component" value="Chromosome 2R"/>
</dbReference>
<evidence type="ECO:0000259" key="1">
    <source>
        <dbReference type="SMART" id="SM00587"/>
    </source>
</evidence>
<name>A0A182F7N1_ANOAL</name>
<keyword evidence="3" id="KW-1185">Reference proteome</keyword>
<dbReference type="KEGG" id="aali:118457781"/>
<dbReference type="GeneID" id="118457781"/>
<dbReference type="RefSeq" id="XP_035775518.1">
    <property type="nucleotide sequence ID" value="XM_035919625.1"/>
</dbReference>
<feature type="domain" description="CHK kinase-like" evidence="1">
    <location>
        <begin position="134"/>
        <end position="328"/>
    </location>
</feature>
<sequence>MDPSVVEEKYPFLTKEYLEGILRREQRESAIKVESFKVVAPLAKGENYSSDILRVTINYTTGSHNHRTQTYIIKVSFGRDEDSDLLDAYDVFKREIAVYDVVMPKVEQLLSSIGYSKRLAPVAHAIHQTTIKHFVFEDLSLQGYKPVDRAAGLSFPQLQMVLEKVAKFHAATAVLYTIDEESMASHHYRNISEDVPHFYPLFQNSVVACGEQASRWPTTKGRIAEKLLALERTIIAKGCQVYSRNEHDWFSVLNHGDLWVNNVMYKVEPRTGKPLDVLLVDYATGFFGSPAIDLSYLLFTSAANDVTVDDFDLLLQHYHAELVDTLTKLKYGKRIPTLLDIQIEMLRKGHNGVMFSTFLIPLRLLEDTANADLGGLLGRSEEAIAFRQRLFSHPRYQDRMEYLLNFYDRKGYLD</sequence>
<reference evidence="2" key="2">
    <citation type="submission" date="2022-08" db="UniProtKB">
        <authorList>
            <consortium name="EnsemblMetazoa"/>
        </authorList>
    </citation>
    <scope>IDENTIFICATION</scope>
    <source>
        <strain evidence="2">STECLA/ALBI9_A</strain>
    </source>
</reference>
<dbReference type="VEuPathDB" id="VectorBase:AALB20_034547"/>
<protein>
    <submittedName>
        <fullName evidence="2">CHK domain-containing protein</fullName>
    </submittedName>
</protein>
<dbReference type="SUPFAM" id="SSF56112">
    <property type="entry name" value="Protein kinase-like (PK-like)"/>
    <property type="match status" value="1"/>
</dbReference>
<dbReference type="PANTHER" id="PTHR11012:SF19">
    <property type="entry name" value="CHK KINASE-LIKE DOMAIN-CONTAINING PROTEIN"/>
    <property type="match status" value="1"/>
</dbReference>
<evidence type="ECO:0000313" key="2">
    <source>
        <dbReference type="EnsemblMetazoa" id="AALB002490-PA"/>
    </source>
</evidence>
<proteinExistence type="predicted"/>
<dbReference type="STRING" id="7167.A0A182F7N1"/>
<dbReference type="Pfam" id="PF02958">
    <property type="entry name" value="EcKL"/>
    <property type="match status" value="1"/>
</dbReference>
<dbReference type="InterPro" id="IPR004119">
    <property type="entry name" value="EcKL"/>
</dbReference>